<keyword evidence="2" id="KW-1185">Reference proteome</keyword>
<dbReference type="Proteomes" id="UP000467700">
    <property type="component" value="Unassembled WGS sequence"/>
</dbReference>
<sequence>MSAIEGVSFFNKLSSIPFSDDELAALKVVSEERTALPLELRALLDPSIEPPEAEECKIEESEIDDIREAIPDNLFAASKEVADNQFNKAEDDDPMEVDDMTQRIFLTDEGLRIFSSGSFDEIEALEQQAQEDWKPIADTVQNVGFDCFIKVEHEGEGDMYVANVPEAKAGSMWINVRRIPSDVPDLGSMTISFNMYSETSGFLSVSRSTWKKVGLWLLPHLVAALVGSLTGYALRRGAAAFGVRVFEKLVRKLGIRWASRVGVFARGVVKFGGGLLAAAAVEAAFWVAWRKYAFTMSVYVFDTQHNWKATHITLDNAEFPEGKHWEPKDLGRCRAPGAMLKAAGLQPKKQIHAGPSIHYYNFGNKIEVFQGVGAGLRFERDDGTHSAAAKFILPRFKDCAVKIAPDIPQDGLDAFYRSDNWVVGKPKTRETVNTAGGTELTAMWNEVKDEEKLNPSLQKEYKVKVFLGKPTDFGLEHDTD</sequence>
<evidence type="ECO:0000313" key="1">
    <source>
        <dbReference type="EMBL" id="CAA7259456.1"/>
    </source>
</evidence>
<reference evidence="1 2" key="1">
    <citation type="submission" date="2020-01" db="EMBL/GenBank/DDBJ databases">
        <authorList>
            <person name="Gupta K D."/>
        </authorList>
    </citation>
    <scope>NUCLEOTIDE SEQUENCE [LARGE SCALE GENOMIC DNA]</scope>
</reference>
<dbReference type="EMBL" id="CACVBS010000024">
    <property type="protein sequence ID" value="CAA7259456.1"/>
    <property type="molecule type" value="Genomic_DNA"/>
</dbReference>
<proteinExistence type="predicted"/>
<comment type="caution">
    <text evidence="1">The sequence shown here is derived from an EMBL/GenBank/DDBJ whole genome shotgun (WGS) entry which is preliminary data.</text>
</comment>
<organism evidence="1 2">
    <name type="scientific">Cyclocybe aegerita</name>
    <name type="common">Black poplar mushroom</name>
    <name type="synonym">Agrocybe aegerita</name>
    <dbReference type="NCBI Taxonomy" id="1973307"/>
    <lineage>
        <taxon>Eukaryota</taxon>
        <taxon>Fungi</taxon>
        <taxon>Dikarya</taxon>
        <taxon>Basidiomycota</taxon>
        <taxon>Agaricomycotina</taxon>
        <taxon>Agaricomycetes</taxon>
        <taxon>Agaricomycetidae</taxon>
        <taxon>Agaricales</taxon>
        <taxon>Agaricineae</taxon>
        <taxon>Bolbitiaceae</taxon>
        <taxon>Cyclocybe</taxon>
    </lineage>
</organism>
<accession>A0A8S0W6S7</accession>
<gene>
    <name evidence="1" type="ORF">AAE3_LOCUS1761</name>
</gene>
<name>A0A8S0W6S7_CYCAE</name>
<dbReference type="AlphaFoldDB" id="A0A8S0W6S7"/>
<protein>
    <submittedName>
        <fullName evidence="1">Uncharacterized protein</fullName>
    </submittedName>
</protein>
<dbReference type="OrthoDB" id="10315229at2759"/>
<evidence type="ECO:0000313" key="2">
    <source>
        <dbReference type="Proteomes" id="UP000467700"/>
    </source>
</evidence>